<accession>A0ABD2ZXZ8</accession>
<evidence type="ECO:0000256" key="2">
    <source>
        <dbReference type="ARBA" id="ARBA00010617"/>
    </source>
</evidence>
<name>A0ABD2ZXZ8_9GENT</name>
<evidence type="ECO:0000256" key="10">
    <source>
        <dbReference type="SAM" id="Phobius"/>
    </source>
</evidence>
<keyword evidence="3 8" id="KW-0349">Heme</keyword>
<dbReference type="Pfam" id="PF00067">
    <property type="entry name" value="p450"/>
    <property type="match status" value="1"/>
</dbReference>
<reference evidence="11 12" key="1">
    <citation type="submission" date="2024-11" db="EMBL/GenBank/DDBJ databases">
        <title>A near-complete genome assembly of Cinchona calisaya.</title>
        <authorList>
            <person name="Lian D.C."/>
            <person name="Zhao X.W."/>
            <person name="Wei L."/>
        </authorList>
    </citation>
    <scope>NUCLEOTIDE SEQUENCE [LARGE SCALE GENOMIC DNA]</scope>
    <source>
        <tissue evidence="11">Nenye</tissue>
    </source>
</reference>
<evidence type="ECO:0000256" key="6">
    <source>
        <dbReference type="ARBA" id="ARBA00023004"/>
    </source>
</evidence>
<comment type="cofactor">
    <cofactor evidence="1 8">
        <name>heme</name>
        <dbReference type="ChEBI" id="CHEBI:30413"/>
    </cofactor>
</comment>
<dbReference type="PRINTS" id="PR00463">
    <property type="entry name" value="EP450I"/>
</dbReference>
<dbReference type="PANTHER" id="PTHR47950:SF49">
    <property type="entry name" value="CYTOCHROME P450"/>
    <property type="match status" value="1"/>
</dbReference>
<keyword evidence="7 9" id="KW-0503">Monooxygenase</keyword>
<keyword evidence="5 9" id="KW-0560">Oxidoreductase</keyword>
<dbReference type="InterPro" id="IPR017972">
    <property type="entry name" value="Cyt_P450_CS"/>
</dbReference>
<dbReference type="GO" id="GO:0004497">
    <property type="term" value="F:monooxygenase activity"/>
    <property type="evidence" value="ECO:0007669"/>
    <property type="project" value="UniProtKB-KW"/>
</dbReference>
<evidence type="ECO:0000256" key="9">
    <source>
        <dbReference type="RuleBase" id="RU000461"/>
    </source>
</evidence>
<dbReference type="PANTHER" id="PTHR47950">
    <property type="entry name" value="CYTOCHROME P450, FAMILY 76, SUBFAMILY C, POLYPEPTIDE 5-RELATED"/>
    <property type="match status" value="1"/>
</dbReference>
<evidence type="ECO:0000256" key="7">
    <source>
        <dbReference type="ARBA" id="ARBA00023033"/>
    </source>
</evidence>
<protein>
    <recommendedName>
        <fullName evidence="13">Cytochrome P450</fullName>
    </recommendedName>
</protein>
<keyword evidence="10" id="KW-0472">Membrane</keyword>
<keyword evidence="10" id="KW-0812">Transmembrane</keyword>
<dbReference type="PRINTS" id="PR00385">
    <property type="entry name" value="P450"/>
</dbReference>
<evidence type="ECO:0000256" key="3">
    <source>
        <dbReference type="ARBA" id="ARBA00022617"/>
    </source>
</evidence>
<dbReference type="InterPro" id="IPR036396">
    <property type="entry name" value="Cyt_P450_sf"/>
</dbReference>
<feature type="binding site" description="axial binding residue" evidence="8">
    <location>
        <position position="439"/>
    </location>
    <ligand>
        <name>heme</name>
        <dbReference type="ChEBI" id="CHEBI:30413"/>
    </ligand>
    <ligandPart>
        <name>Fe</name>
        <dbReference type="ChEBI" id="CHEBI:18248"/>
    </ligandPart>
</feature>
<comment type="caution">
    <text evidence="11">The sequence shown here is derived from an EMBL/GenBank/DDBJ whole genome shotgun (WGS) entry which is preliminary data.</text>
</comment>
<evidence type="ECO:0000256" key="8">
    <source>
        <dbReference type="PIRSR" id="PIRSR602401-1"/>
    </source>
</evidence>
<evidence type="ECO:0000256" key="5">
    <source>
        <dbReference type="ARBA" id="ARBA00023002"/>
    </source>
</evidence>
<evidence type="ECO:0000256" key="4">
    <source>
        <dbReference type="ARBA" id="ARBA00022723"/>
    </source>
</evidence>
<organism evidence="11 12">
    <name type="scientific">Cinchona calisaya</name>
    <dbReference type="NCBI Taxonomy" id="153742"/>
    <lineage>
        <taxon>Eukaryota</taxon>
        <taxon>Viridiplantae</taxon>
        <taxon>Streptophyta</taxon>
        <taxon>Embryophyta</taxon>
        <taxon>Tracheophyta</taxon>
        <taxon>Spermatophyta</taxon>
        <taxon>Magnoliopsida</taxon>
        <taxon>eudicotyledons</taxon>
        <taxon>Gunneridae</taxon>
        <taxon>Pentapetalae</taxon>
        <taxon>asterids</taxon>
        <taxon>lamiids</taxon>
        <taxon>Gentianales</taxon>
        <taxon>Rubiaceae</taxon>
        <taxon>Cinchonoideae</taxon>
        <taxon>Cinchoneae</taxon>
        <taxon>Cinchona</taxon>
    </lineage>
</organism>
<dbReference type="InterPro" id="IPR001128">
    <property type="entry name" value="Cyt_P450"/>
</dbReference>
<keyword evidence="12" id="KW-1185">Reference proteome</keyword>
<keyword evidence="6 8" id="KW-0408">Iron</keyword>
<dbReference type="GO" id="GO:0046872">
    <property type="term" value="F:metal ion binding"/>
    <property type="evidence" value="ECO:0007669"/>
    <property type="project" value="UniProtKB-KW"/>
</dbReference>
<dbReference type="Proteomes" id="UP001630127">
    <property type="component" value="Unassembled WGS sequence"/>
</dbReference>
<feature type="transmembrane region" description="Helical" evidence="10">
    <location>
        <begin position="12"/>
        <end position="29"/>
    </location>
</feature>
<dbReference type="GO" id="GO:0016705">
    <property type="term" value="F:oxidoreductase activity, acting on paired donors, with incorporation or reduction of molecular oxygen"/>
    <property type="evidence" value="ECO:0007669"/>
    <property type="project" value="UniProtKB-ARBA"/>
</dbReference>
<evidence type="ECO:0000313" key="12">
    <source>
        <dbReference type="Proteomes" id="UP001630127"/>
    </source>
</evidence>
<dbReference type="InterPro" id="IPR002401">
    <property type="entry name" value="Cyt_P450_E_grp-I"/>
</dbReference>
<dbReference type="EMBL" id="JBJUIK010000007">
    <property type="protein sequence ID" value="KAL3523037.1"/>
    <property type="molecule type" value="Genomic_DNA"/>
</dbReference>
<keyword evidence="4 8" id="KW-0479">Metal-binding</keyword>
<dbReference type="Gene3D" id="1.10.630.10">
    <property type="entry name" value="Cytochrome P450"/>
    <property type="match status" value="1"/>
</dbReference>
<dbReference type="AlphaFoldDB" id="A0ABD2ZXZ8"/>
<comment type="similarity">
    <text evidence="2 9">Belongs to the cytochrome P450 family.</text>
</comment>
<evidence type="ECO:0000313" key="11">
    <source>
        <dbReference type="EMBL" id="KAL3523037.1"/>
    </source>
</evidence>
<dbReference type="SUPFAM" id="SSF48264">
    <property type="entry name" value="Cytochrome P450"/>
    <property type="match status" value="1"/>
</dbReference>
<keyword evidence="10" id="KW-1133">Transmembrane helix</keyword>
<dbReference type="PROSITE" id="PS00086">
    <property type="entry name" value="CYTOCHROME_P450"/>
    <property type="match status" value="1"/>
</dbReference>
<gene>
    <name evidence="11" type="ORF">ACH5RR_015871</name>
</gene>
<proteinExistence type="inferred from homology"/>
<sequence length="500" mass="57048">MATNSLALGDLNPSIISLFLLLPILWIILKQYNSRNKSLPPGPKAWPVIGNLAELGSNVHRDLAQLAQVYGPLMSLRLGNQLMVVGSTPEAAIEILKTHDRLLSGRYVADVSYAKGPQKNHLSLAFTTECTQQWRFLRTLCRSEIFSNKMIENQSYIREKKMNELLEFLASKEGEKIKIENFVFLSIINVLGNIFCSNDLVSFEEIGGLNKAMREIVVLFASPNISDFYPSLSGLDIQGLRKKTSECVKIIHSAWEGIIRDRKAQKLFQDSSRHKDIVDVLLHKDFSEDQISCLFLELFIAGTDTSSSTIEWAMTELIKQPKYLEKIRHELEREISGNVINESNLSQLSYLQACVKETLRLHPPVPLLLPRHANETRQVMNYTIPEGTQIVVNVWAVARDPNNWEDPLTFNPDRFLHSELDFKGNDFEFLPFGSGRRICPGMNMGLAQVHLFLASLIYHFNWSLPDDMLPQQLDMNEKFGVTLHREKPLEIMLKQRSLRK</sequence>
<evidence type="ECO:0008006" key="13">
    <source>
        <dbReference type="Google" id="ProtNLM"/>
    </source>
</evidence>
<dbReference type="FunFam" id="1.10.630.10:FF:000126">
    <property type="entry name" value="Predicted protein"/>
    <property type="match status" value="1"/>
</dbReference>
<evidence type="ECO:0000256" key="1">
    <source>
        <dbReference type="ARBA" id="ARBA00001971"/>
    </source>
</evidence>